<proteinExistence type="predicted"/>
<dbReference type="EMBL" id="JBEPME010000001">
    <property type="protein sequence ID" value="MET3656316.1"/>
    <property type="molecule type" value="Genomic_DNA"/>
</dbReference>
<evidence type="ECO:0000313" key="1">
    <source>
        <dbReference type="EMBL" id="MET3656316.1"/>
    </source>
</evidence>
<sequence length="172" mass="20346">MKVQIEYGENIIVAVLFKSCWKWYVTEKDYWFLDLTKLDNAFLNKGYKSTNQIDYSDRFNIAVLDENSAEDFFNEISEFEVSKSELRNIILISEETITGVNNNYLEFMPALLVDFDNKILLSCFPEPASFESYVPEGWSGMYKEFLDKVPDEETYWMINNKNYFLKEESNDN</sequence>
<dbReference type="Proteomes" id="UP001549104">
    <property type="component" value="Unassembled WGS sequence"/>
</dbReference>
<evidence type="ECO:0008006" key="3">
    <source>
        <dbReference type="Google" id="ProtNLM"/>
    </source>
</evidence>
<gene>
    <name evidence="1" type="ORF">ABIC55_001400</name>
</gene>
<comment type="caution">
    <text evidence="1">The sequence shown here is derived from an EMBL/GenBank/DDBJ whole genome shotgun (WGS) entry which is preliminary data.</text>
</comment>
<name>A0ABV2K5H8_SPOPS</name>
<reference evidence="1 2" key="1">
    <citation type="submission" date="2024-06" db="EMBL/GenBank/DDBJ databases">
        <title>Sorghum-associated microbial communities from plants grown in Nebraska, USA.</title>
        <authorList>
            <person name="Schachtman D."/>
        </authorList>
    </citation>
    <scope>NUCLEOTIDE SEQUENCE [LARGE SCALE GENOMIC DNA]</scope>
    <source>
        <strain evidence="1 2">1288</strain>
    </source>
</reference>
<organism evidence="1 2">
    <name type="scientific">Sporosarcina psychrophila</name>
    <name type="common">Bacillus psychrophilus</name>
    <dbReference type="NCBI Taxonomy" id="1476"/>
    <lineage>
        <taxon>Bacteria</taxon>
        <taxon>Bacillati</taxon>
        <taxon>Bacillota</taxon>
        <taxon>Bacilli</taxon>
        <taxon>Bacillales</taxon>
        <taxon>Caryophanaceae</taxon>
        <taxon>Sporosarcina</taxon>
    </lineage>
</organism>
<evidence type="ECO:0000313" key="2">
    <source>
        <dbReference type="Proteomes" id="UP001549104"/>
    </source>
</evidence>
<protein>
    <recommendedName>
        <fullName evidence="3">Group-specific protein</fullName>
    </recommendedName>
</protein>
<dbReference type="RefSeq" id="WP_187047930.1">
    <property type="nucleotide sequence ID" value="NZ_JBEPME010000001.1"/>
</dbReference>
<accession>A0ABV2K5H8</accession>
<keyword evidence="2" id="KW-1185">Reference proteome</keyword>